<dbReference type="InterPro" id="IPR011991">
    <property type="entry name" value="ArsR-like_HTH"/>
</dbReference>
<dbReference type="InterPro" id="IPR036388">
    <property type="entry name" value="WH-like_DNA-bd_sf"/>
</dbReference>
<dbReference type="SUPFAM" id="SSF46785">
    <property type="entry name" value="Winged helix' DNA-binding domain"/>
    <property type="match status" value="1"/>
</dbReference>
<dbReference type="Pfam" id="PF01022">
    <property type="entry name" value="HTH_5"/>
    <property type="match status" value="1"/>
</dbReference>
<dbReference type="Gene3D" id="1.10.10.10">
    <property type="entry name" value="Winged helix-like DNA-binding domain superfamily/Winged helix DNA-binding domain"/>
    <property type="match status" value="1"/>
</dbReference>
<name>A0A5P8WJA5_9NOSO</name>
<evidence type="ECO:0000259" key="1">
    <source>
        <dbReference type="Pfam" id="PF01022"/>
    </source>
</evidence>
<reference evidence="2 3" key="1">
    <citation type="submission" date="2019-10" db="EMBL/GenBank/DDBJ databases">
        <title>Genomic and transcriptomic insights into the perfect genentic adaptation of a filamentous nitrogen-fixing cyanobacterium to rice fields.</title>
        <authorList>
            <person name="Chen Z."/>
        </authorList>
    </citation>
    <scope>NUCLEOTIDE SEQUENCE [LARGE SCALE GENOMIC DNA]</scope>
    <source>
        <strain evidence="2">CCNUC1</strain>
    </source>
</reference>
<dbReference type="CDD" id="cd00090">
    <property type="entry name" value="HTH_ARSR"/>
    <property type="match status" value="1"/>
</dbReference>
<dbReference type="PANTHER" id="PTHR38600">
    <property type="entry name" value="TRANSCRIPTIONAL REGULATORY PROTEIN"/>
    <property type="match status" value="1"/>
</dbReference>
<protein>
    <submittedName>
        <fullName evidence="2">Transcriptional regulator</fullName>
    </submittedName>
</protein>
<dbReference type="PANTHER" id="PTHR38600:SF2">
    <property type="entry name" value="SLL0088 PROTEIN"/>
    <property type="match status" value="1"/>
</dbReference>
<organism evidence="2 3">
    <name type="scientific">Nostoc sphaeroides CCNUC1</name>
    <dbReference type="NCBI Taxonomy" id="2653204"/>
    <lineage>
        <taxon>Bacteria</taxon>
        <taxon>Bacillati</taxon>
        <taxon>Cyanobacteriota</taxon>
        <taxon>Cyanophyceae</taxon>
        <taxon>Nostocales</taxon>
        <taxon>Nostocaceae</taxon>
        <taxon>Nostoc</taxon>
    </lineage>
</organism>
<evidence type="ECO:0000313" key="3">
    <source>
        <dbReference type="Proteomes" id="UP000326678"/>
    </source>
</evidence>
<dbReference type="InterPro" id="IPR036390">
    <property type="entry name" value="WH_DNA-bd_sf"/>
</dbReference>
<keyword evidence="3" id="KW-1185">Reference proteome</keyword>
<sequence>MTTHVRKKTYVVRTRRAIINLLKQKGAMESKELASSLGVSAMAVRQHLYALQDEKLVTYQKEARAMGRPVKLWQLTPAANSFFPDGYAELTLGMIQSVVEVFGEAGLERLLDVRTRQQIANYQAHISTQGSLLQKLEALASLRTDEGYMVEIESLEDGSFILIENHCPICLAACACIGLCQRELEVFQTVLGQDFCLERTEHIVAGARRCVYRVWR</sequence>
<evidence type="ECO:0000313" key="2">
    <source>
        <dbReference type="EMBL" id="QFS52522.1"/>
    </source>
</evidence>
<dbReference type="AlphaFoldDB" id="A0A5P8WJA5"/>
<dbReference type="GO" id="GO:0003700">
    <property type="term" value="F:DNA-binding transcription factor activity"/>
    <property type="evidence" value="ECO:0007669"/>
    <property type="project" value="InterPro"/>
</dbReference>
<feature type="domain" description="HTH arsR-type" evidence="1">
    <location>
        <begin position="14"/>
        <end position="59"/>
    </location>
</feature>
<dbReference type="RefSeq" id="WP_152592738.1">
    <property type="nucleotide sequence ID" value="NZ_CP045229.1"/>
</dbReference>
<accession>A0A5P8WJA5</accession>
<dbReference type="InterPro" id="IPR001845">
    <property type="entry name" value="HTH_ArsR_DNA-bd_dom"/>
</dbReference>
<dbReference type="EMBL" id="CP045229">
    <property type="protein sequence ID" value="QFS52522.1"/>
    <property type="molecule type" value="Genomic_DNA"/>
</dbReference>
<dbReference type="Proteomes" id="UP000326678">
    <property type="component" value="Chromosome pGXM02"/>
</dbReference>
<gene>
    <name evidence="2" type="ORF">GXM_10277</name>
</gene>
<dbReference type="KEGG" id="nsh:GXM_10277"/>
<proteinExistence type="predicted"/>